<evidence type="ECO:0000256" key="5">
    <source>
        <dbReference type="ARBA" id="ARBA00023136"/>
    </source>
</evidence>
<keyword evidence="9" id="KW-1185">Reference proteome</keyword>
<keyword evidence="6" id="KW-0520">NAD</keyword>
<dbReference type="AlphaFoldDB" id="A0A1Q3CPP4"/>
<evidence type="ECO:0000256" key="3">
    <source>
        <dbReference type="ARBA" id="ARBA00022692"/>
    </source>
</evidence>
<comment type="subcellular location">
    <subcellularLocation>
        <location evidence="6">Cell membrane</location>
        <topology evidence="6">Multi-pass membrane protein</topology>
    </subcellularLocation>
    <subcellularLocation>
        <location evidence="1">Membrane</location>
        <topology evidence="1">Multi-pass membrane protein</topology>
    </subcellularLocation>
</comment>
<protein>
    <submittedName>
        <fullName evidence="8">NADHdh domain-containing protein</fullName>
    </submittedName>
</protein>
<dbReference type="OrthoDB" id="531329at2759"/>
<evidence type="ECO:0000256" key="2">
    <source>
        <dbReference type="ARBA" id="ARBA00010535"/>
    </source>
</evidence>
<dbReference type="STRING" id="3775.A0A1Q3CPP4"/>
<dbReference type="EMBL" id="BDDD01002545">
    <property type="protein sequence ID" value="GAV82028.1"/>
    <property type="molecule type" value="Genomic_DNA"/>
</dbReference>
<evidence type="ECO:0000313" key="8">
    <source>
        <dbReference type="EMBL" id="GAV82028.1"/>
    </source>
</evidence>
<dbReference type="Pfam" id="PF00146">
    <property type="entry name" value="NADHdh"/>
    <property type="match status" value="1"/>
</dbReference>
<organism evidence="8 9">
    <name type="scientific">Cephalotus follicularis</name>
    <name type="common">Albany pitcher plant</name>
    <dbReference type="NCBI Taxonomy" id="3775"/>
    <lineage>
        <taxon>Eukaryota</taxon>
        <taxon>Viridiplantae</taxon>
        <taxon>Streptophyta</taxon>
        <taxon>Embryophyta</taxon>
        <taxon>Tracheophyta</taxon>
        <taxon>Spermatophyta</taxon>
        <taxon>Magnoliopsida</taxon>
        <taxon>eudicotyledons</taxon>
        <taxon>Gunneridae</taxon>
        <taxon>Pentapetalae</taxon>
        <taxon>rosids</taxon>
        <taxon>fabids</taxon>
        <taxon>Oxalidales</taxon>
        <taxon>Cephalotaceae</taxon>
        <taxon>Cephalotus</taxon>
    </lineage>
</organism>
<evidence type="ECO:0000313" key="9">
    <source>
        <dbReference type="Proteomes" id="UP000187406"/>
    </source>
</evidence>
<name>A0A1Q3CPP4_CEPFO</name>
<sequence length="104" mass="11785">MTYSLRQCSEHESVQFPLCLKKQIWFGIPLFPILVMFLIYRQAKANQAPFDLPKAEFEIVASYNVEYARDAILNSPVVTEANVTGSRGLILTERRGGSLPTSKY</sequence>
<evidence type="ECO:0000256" key="7">
    <source>
        <dbReference type="SAM" id="Phobius"/>
    </source>
</evidence>
<evidence type="ECO:0000256" key="6">
    <source>
        <dbReference type="RuleBase" id="RU000471"/>
    </source>
</evidence>
<keyword evidence="3 6" id="KW-0812">Transmembrane</keyword>
<gene>
    <name evidence="8" type="ORF">CFOL_v3_25481</name>
</gene>
<dbReference type="InParanoid" id="A0A1Q3CPP4"/>
<comment type="similarity">
    <text evidence="2 6">Belongs to the complex I subunit 1 family.</text>
</comment>
<keyword evidence="5 7" id="KW-0472">Membrane</keyword>
<feature type="transmembrane region" description="Helical" evidence="7">
    <location>
        <begin position="23"/>
        <end position="40"/>
    </location>
</feature>
<keyword evidence="4 7" id="KW-1133">Transmembrane helix</keyword>
<evidence type="ECO:0000256" key="1">
    <source>
        <dbReference type="ARBA" id="ARBA00004141"/>
    </source>
</evidence>
<dbReference type="GO" id="GO:0003954">
    <property type="term" value="F:NADH dehydrogenase activity"/>
    <property type="evidence" value="ECO:0007669"/>
    <property type="project" value="TreeGrafter"/>
</dbReference>
<dbReference type="PANTHER" id="PTHR11432">
    <property type="entry name" value="NADH DEHYDROGENASE SUBUNIT 1"/>
    <property type="match status" value="1"/>
</dbReference>
<dbReference type="Proteomes" id="UP000187406">
    <property type="component" value="Unassembled WGS sequence"/>
</dbReference>
<accession>A0A1Q3CPP4</accession>
<dbReference type="GO" id="GO:0005886">
    <property type="term" value="C:plasma membrane"/>
    <property type="evidence" value="ECO:0007669"/>
    <property type="project" value="UniProtKB-SubCell"/>
</dbReference>
<evidence type="ECO:0000256" key="4">
    <source>
        <dbReference type="ARBA" id="ARBA00022989"/>
    </source>
</evidence>
<proteinExistence type="inferred from homology"/>
<dbReference type="GO" id="GO:0009060">
    <property type="term" value="P:aerobic respiration"/>
    <property type="evidence" value="ECO:0007669"/>
    <property type="project" value="TreeGrafter"/>
</dbReference>
<dbReference type="InterPro" id="IPR001694">
    <property type="entry name" value="NADH_UbQ_OxRdtase_su1/FPO"/>
</dbReference>
<reference evidence="9" key="1">
    <citation type="submission" date="2016-04" db="EMBL/GenBank/DDBJ databases">
        <title>Cephalotus genome sequencing.</title>
        <authorList>
            <person name="Fukushima K."/>
            <person name="Hasebe M."/>
            <person name="Fang X."/>
        </authorList>
    </citation>
    <scope>NUCLEOTIDE SEQUENCE [LARGE SCALE GENOMIC DNA]</scope>
    <source>
        <strain evidence="9">cv. St1</strain>
    </source>
</reference>
<dbReference type="PANTHER" id="PTHR11432:SF3">
    <property type="entry name" value="NADH-UBIQUINONE OXIDOREDUCTASE CHAIN 1"/>
    <property type="match status" value="1"/>
</dbReference>
<comment type="caution">
    <text evidence="8">The sequence shown here is derived from an EMBL/GenBank/DDBJ whole genome shotgun (WGS) entry which is preliminary data.</text>
</comment>